<organism evidence="3 4">
    <name type="scientific">Acinetobacter boissieri</name>
    <dbReference type="NCBI Taxonomy" id="1219383"/>
    <lineage>
        <taxon>Bacteria</taxon>
        <taxon>Pseudomonadati</taxon>
        <taxon>Pseudomonadota</taxon>
        <taxon>Gammaproteobacteria</taxon>
        <taxon>Moraxellales</taxon>
        <taxon>Moraxellaceae</taxon>
        <taxon>Acinetobacter</taxon>
    </lineage>
</organism>
<evidence type="ECO:0000256" key="1">
    <source>
        <dbReference type="SAM" id="Phobius"/>
    </source>
</evidence>
<dbReference type="AlphaFoldDB" id="A0A1G6H6V6"/>
<dbReference type="Pfam" id="PF01757">
    <property type="entry name" value="Acyl_transf_3"/>
    <property type="match status" value="1"/>
</dbReference>
<keyword evidence="3" id="KW-0808">Transferase</keyword>
<dbReference type="InterPro" id="IPR050879">
    <property type="entry name" value="Acyltransferase_3"/>
</dbReference>
<feature type="transmembrane region" description="Helical" evidence="1">
    <location>
        <begin position="207"/>
        <end position="224"/>
    </location>
</feature>
<proteinExistence type="predicted"/>
<keyword evidence="3" id="KW-0012">Acyltransferase</keyword>
<gene>
    <name evidence="3" type="ORF">SAMN05421733_10431</name>
</gene>
<feature type="transmembrane region" description="Helical" evidence="1">
    <location>
        <begin position="159"/>
        <end position="179"/>
    </location>
</feature>
<feature type="transmembrane region" description="Helical" evidence="1">
    <location>
        <begin position="304"/>
        <end position="326"/>
    </location>
</feature>
<feature type="transmembrane region" description="Helical" evidence="1">
    <location>
        <begin position="229"/>
        <end position="246"/>
    </location>
</feature>
<keyword evidence="1" id="KW-0472">Membrane</keyword>
<protein>
    <submittedName>
        <fullName evidence="3">Peptidoglycan/LPS O-acetylase OafA/YrhL, contains acyltransferase and SGNH-hydrolase domains</fullName>
    </submittedName>
</protein>
<dbReference type="GO" id="GO:0016747">
    <property type="term" value="F:acyltransferase activity, transferring groups other than amino-acyl groups"/>
    <property type="evidence" value="ECO:0007669"/>
    <property type="project" value="InterPro"/>
</dbReference>
<keyword evidence="1" id="KW-0812">Transmembrane</keyword>
<evidence type="ECO:0000313" key="4">
    <source>
        <dbReference type="Proteomes" id="UP000242501"/>
    </source>
</evidence>
<accession>A0A1G6H6V6</accession>
<feature type="transmembrane region" description="Helical" evidence="1">
    <location>
        <begin position="332"/>
        <end position="352"/>
    </location>
</feature>
<feature type="transmembrane region" description="Helical" evidence="1">
    <location>
        <begin position="266"/>
        <end position="283"/>
    </location>
</feature>
<feature type="domain" description="Acyltransferase 3" evidence="2">
    <location>
        <begin position="8"/>
        <end position="345"/>
    </location>
</feature>
<dbReference type="Proteomes" id="UP000242501">
    <property type="component" value="Unassembled WGS sequence"/>
</dbReference>
<keyword evidence="3" id="KW-0378">Hydrolase</keyword>
<feature type="transmembrane region" description="Helical" evidence="1">
    <location>
        <begin position="99"/>
        <end position="117"/>
    </location>
</feature>
<feature type="transmembrane region" description="Helical" evidence="1">
    <location>
        <begin position="54"/>
        <end position="79"/>
    </location>
</feature>
<dbReference type="PANTHER" id="PTHR23028:SF134">
    <property type="entry name" value="PUTATIVE (AFU_ORTHOLOGUE AFUA_4G08520)-RELATED"/>
    <property type="match status" value="1"/>
</dbReference>
<feature type="transmembrane region" description="Helical" evidence="1">
    <location>
        <begin position="12"/>
        <end position="31"/>
    </location>
</feature>
<name>A0A1G6H6V6_9GAMM</name>
<sequence>MAKLNAAESIRGLACVAVVLSHLSLGFYPYLHHFAPKDSIHGTWNYTLHHSPFAFLYSGTAAVFVFFVLSGYILSYVILKNKNRPKKILEMAVKRYPRLAIPAFLSCVIIWLVFLFTNVDSHLVSGWLQAYAQEDIPFTQAVYEGSIGAFLFAQSATNWVLWTMQIEFLGSLFLFILLLIYHYKPALFLLASVALLVPFFFVAEENFSLGMLSFVIGCYIYLYARQLPTLVGVSILILGLYLAGVHNSSHAYHWLYHILGWRTYEYGNFIAGILIVYSVLLTTKISDVLDQPILVALGKLSFSIYLLHMVLIYLVCIPLFNLLIHLGWFYDASVAVATLFCLIVLLGVAKIYSRYVDDFAVKCSNALADRLIKKERSDSK</sequence>
<dbReference type="EMBL" id="FMYL01000004">
    <property type="protein sequence ID" value="SDB89665.1"/>
    <property type="molecule type" value="Genomic_DNA"/>
</dbReference>
<keyword evidence="4" id="KW-1185">Reference proteome</keyword>
<feature type="transmembrane region" description="Helical" evidence="1">
    <location>
        <begin position="186"/>
        <end position="201"/>
    </location>
</feature>
<dbReference type="InterPro" id="IPR002656">
    <property type="entry name" value="Acyl_transf_3_dom"/>
</dbReference>
<dbReference type="STRING" id="1219383.SAMN05421733_10431"/>
<reference evidence="4" key="1">
    <citation type="submission" date="2016-09" db="EMBL/GenBank/DDBJ databases">
        <authorList>
            <person name="Varghese N."/>
            <person name="Submissions S."/>
        </authorList>
    </citation>
    <scope>NUCLEOTIDE SEQUENCE [LARGE SCALE GENOMIC DNA]</scope>
    <source>
        <strain evidence="4">ANC 4422</strain>
    </source>
</reference>
<dbReference type="GO" id="GO:0016787">
    <property type="term" value="F:hydrolase activity"/>
    <property type="evidence" value="ECO:0007669"/>
    <property type="project" value="UniProtKB-KW"/>
</dbReference>
<dbReference type="PANTHER" id="PTHR23028">
    <property type="entry name" value="ACETYLTRANSFERASE"/>
    <property type="match status" value="1"/>
</dbReference>
<evidence type="ECO:0000259" key="2">
    <source>
        <dbReference type="Pfam" id="PF01757"/>
    </source>
</evidence>
<dbReference type="RefSeq" id="WP_092747328.1">
    <property type="nucleotide sequence ID" value="NZ_FMYL01000004.1"/>
</dbReference>
<evidence type="ECO:0000313" key="3">
    <source>
        <dbReference type="EMBL" id="SDB89665.1"/>
    </source>
</evidence>
<keyword evidence="1" id="KW-1133">Transmembrane helix</keyword>
<dbReference type="OrthoDB" id="9767863at2"/>